<gene>
    <name evidence="7" type="ORF">SCULI_v1c09390</name>
</gene>
<organism evidence="7 8">
    <name type="scientific">Spiroplasma culicicola AES-1</name>
    <dbReference type="NCBI Taxonomy" id="1276246"/>
    <lineage>
        <taxon>Bacteria</taxon>
        <taxon>Bacillati</taxon>
        <taxon>Mycoplasmatota</taxon>
        <taxon>Mollicutes</taxon>
        <taxon>Entomoplasmatales</taxon>
        <taxon>Spiroplasmataceae</taxon>
        <taxon>Spiroplasma</taxon>
    </lineage>
</organism>
<protein>
    <recommendedName>
        <fullName evidence="5">Probable membrane transporter protein</fullName>
    </recommendedName>
</protein>
<dbReference type="STRING" id="1276246.SCULI_v1c09390"/>
<dbReference type="RefSeq" id="WP_025363503.1">
    <property type="nucleotide sequence ID" value="NZ_CP006681.1"/>
</dbReference>
<dbReference type="PANTHER" id="PTHR43483">
    <property type="entry name" value="MEMBRANE TRANSPORTER PROTEIN HI_0806-RELATED"/>
    <property type="match status" value="1"/>
</dbReference>
<evidence type="ECO:0000256" key="2">
    <source>
        <dbReference type="ARBA" id="ARBA00022692"/>
    </source>
</evidence>
<dbReference type="Proteomes" id="UP000019267">
    <property type="component" value="Chromosome"/>
</dbReference>
<feature type="transmembrane region" description="Helical" evidence="5">
    <location>
        <begin position="209"/>
        <end position="229"/>
    </location>
</feature>
<dbReference type="eggNOG" id="COG0730">
    <property type="taxonomic scope" value="Bacteria"/>
</dbReference>
<evidence type="ECO:0000313" key="7">
    <source>
        <dbReference type="EMBL" id="AHI53279.1"/>
    </source>
</evidence>
<feature type="transmembrane region" description="Helical" evidence="5">
    <location>
        <begin position="527"/>
        <end position="548"/>
    </location>
</feature>
<dbReference type="PATRIC" id="fig|1276246.3.peg.935"/>
<feature type="transmembrane region" description="Helical" evidence="5">
    <location>
        <begin position="421"/>
        <end position="454"/>
    </location>
</feature>
<sequence length="568" mass="63350">MNKFESELYSQDSVIDSQVSKIEEIRQKIVSSQQELSNAIVESSRLNDELQKQKMANSGELKNLEKSNKEIYLNALKAYKDDLLKAKELHKANIAQLKKSQFNEQNLQSVLKAKEVLNAQLLEIKQEKIAKLANKDVNKVKVKDRYWFNIQKAKKAYKAVVLDNTKTGVIKKEKMRYEAELESIFEKHKQELLETKNKYLTSKKSISKALFIFIPILVVAVVIAVTLSLNYLVYLPNQDKDFNITDSKYLIAFAICMMLVVIALITSVVIGLDAKTNLAKERKMSMKKGILTGWFVGFLELFGIGAFAPTISISNAIGLIEDDKKIPGTLNAGYVLSVILQALIMIAVVEVDTLTLVSLIIASIVGSYLGATVANKVNKLTIKLIMSIVLYISAILMILNHPHIQALPMGDGATVLPFNEFKIYVAIFAFLVLGVLMSFGVGLYAPALVVISMLGMDGMAAYPIMMGACAFLMPVASFKFIKDKNYSPKLSVALEMGGILGTFTSYLFLFIGIKYLLGLPDTQFKAVLQWIVIVVIIYSAVTMTLDYIKITSKNREIKYRALSQEYKA</sequence>
<dbReference type="HOGENOM" id="CLU_040170_2_0_14"/>
<feature type="transmembrane region" description="Helical" evidence="5">
    <location>
        <begin position="356"/>
        <end position="374"/>
    </location>
</feature>
<keyword evidence="3 5" id="KW-1133">Transmembrane helix</keyword>
<feature type="transmembrane region" description="Helical" evidence="5">
    <location>
        <begin position="460"/>
        <end position="481"/>
    </location>
</feature>
<accession>W6AHW0</accession>
<evidence type="ECO:0000313" key="8">
    <source>
        <dbReference type="Proteomes" id="UP000019267"/>
    </source>
</evidence>
<evidence type="ECO:0000256" key="1">
    <source>
        <dbReference type="ARBA" id="ARBA00004141"/>
    </source>
</evidence>
<keyword evidence="4 5" id="KW-0472">Membrane</keyword>
<evidence type="ECO:0000256" key="4">
    <source>
        <dbReference type="ARBA" id="ARBA00023136"/>
    </source>
</evidence>
<dbReference type="EMBL" id="CP006681">
    <property type="protein sequence ID" value="AHI53279.1"/>
    <property type="molecule type" value="Genomic_DNA"/>
</dbReference>
<dbReference type="AlphaFoldDB" id="W6AHW0"/>
<dbReference type="GO" id="GO:0005886">
    <property type="term" value="C:plasma membrane"/>
    <property type="evidence" value="ECO:0007669"/>
    <property type="project" value="UniProtKB-SubCell"/>
</dbReference>
<dbReference type="KEGG" id="scq:SCULI_v1c09390"/>
<comment type="similarity">
    <text evidence="5">Belongs to the 4-toluene sulfonate uptake permease (TSUP) (TC 2.A.102) family.</text>
</comment>
<keyword evidence="2 5" id="KW-0812">Transmembrane</keyword>
<dbReference type="PANTHER" id="PTHR43483:SF3">
    <property type="entry name" value="MEMBRANE TRANSPORTER PROTEIN HI_0806-RELATED"/>
    <property type="match status" value="1"/>
</dbReference>
<keyword evidence="5" id="KW-1003">Cell membrane</keyword>
<name>W6AHW0_9MOLU</name>
<dbReference type="Pfam" id="PF01925">
    <property type="entry name" value="TauE"/>
    <property type="match status" value="1"/>
</dbReference>
<feature type="transmembrane region" description="Helical" evidence="5">
    <location>
        <begin position="493"/>
        <end position="515"/>
    </location>
</feature>
<feature type="transmembrane region" description="Helical" evidence="5">
    <location>
        <begin position="332"/>
        <end position="349"/>
    </location>
</feature>
<dbReference type="OrthoDB" id="357960at2"/>
<reference evidence="7 8" key="1">
    <citation type="journal article" date="2014" name="Genome Biol. Evol.">
        <title>Molecular evolution of the substrate utilization strategies and putative virulence factors in mosquito-associated Spiroplasma species.</title>
        <authorList>
            <person name="Chang T.H."/>
            <person name="Lo W.S."/>
            <person name="Ku C."/>
            <person name="Chen L.L."/>
            <person name="Kuo C.H."/>
        </authorList>
    </citation>
    <scope>NUCLEOTIDE SEQUENCE [LARGE SCALE GENOMIC DNA]</scope>
    <source>
        <strain evidence="7">AES-1</strain>
    </source>
</reference>
<feature type="transmembrane region" description="Helical" evidence="5">
    <location>
        <begin position="293"/>
        <end position="320"/>
    </location>
</feature>
<keyword evidence="8" id="KW-1185">Reference proteome</keyword>
<comment type="subcellular location">
    <subcellularLocation>
        <location evidence="5">Cell membrane</location>
        <topology evidence="5">Multi-pass membrane protein</topology>
    </subcellularLocation>
    <subcellularLocation>
        <location evidence="1">Membrane</location>
        <topology evidence="1">Multi-pass membrane protein</topology>
    </subcellularLocation>
</comment>
<dbReference type="InterPro" id="IPR002781">
    <property type="entry name" value="TM_pro_TauE-like"/>
</dbReference>
<evidence type="ECO:0000256" key="5">
    <source>
        <dbReference type="RuleBase" id="RU363041"/>
    </source>
</evidence>
<evidence type="ECO:0000256" key="6">
    <source>
        <dbReference type="SAM" id="Coils"/>
    </source>
</evidence>
<feature type="coiled-coil region" evidence="6">
    <location>
        <begin position="15"/>
        <end position="127"/>
    </location>
</feature>
<feature type="transmembrane region" description="Helical" evidence="5">
    <location>
        <begin position="380"/>
        <end position="400"/>
    </location>
</feature>
<evidence type="ECO:0000256" key="3">
    <source>
        <dbReference type="ARBA" id="ARBA00022989"/>
    </source>
</evidence>
<comment type="caution">
    <text evidence="5">Lacks conserved residue(s) required for the propagation of feature annotation.</text>
</comment>
<feature type="transmembrane region" description="Helical" evidence="5">
    <location>
        <begin position="249"/>
        <end position="272"/>
    </location>
</feature>
<keyword evidence="6" id="KW-0175">Coiled coil</keyword>
<proteinExistence type="inferred from homology"/>